<sequence>MVLPRIKAFVPANADGENRVTCSGKTRPAIAGCTAIGVESLASSMAIPGYDSSNVAEFALESVGARVAVVAGVVPETFGLEKSARDPPVDALSRPVDIRDTDGLKAVEAVRISLAYDPSKLPPGASPTDVAVAVDDDGWVPLKSTVDLEATTVEAVLNDRPPGSTLVAGYDDSGVSEGGTVG</sequence>
<dbReference type="AlphaFoldDB" id="A0A346PJT7"/>
<accession>A0A346PJT7</accession>
<dbReference type="EMBL" id="CP024047">
    <property type="protein sequence ID" value="AXR79782.1"/>
    <property type="molecule type" value="Genomic_DNA"/>
</dbReference>
<name>A0A346PJT7_9EURY</name>
<dbReference type="Proteomes" id="UP000258707">
    <property type="component" value="Chromosome"/>
</dbReference>
<gene>
    <name evidence="1" type="ORF">AArc1_3490</name>
</gene>
<protein>
    <submittedName>
        <fullName evidence="1">Uncharacterized protein</fullName>
    </submittedName>
</protein>
<evidence type="ECO:0000313" key="2">
    <source>
        <dbReference type="Proteomes" id="UP000258707"/>
    </source>
</evidence>
<reference evidence="2" key="1">
    <citation type="submission" date="2017-10" db="EMBL/GenBank/DDBJ databases">
        <title>Phenotypic and genomic properties of facultatively anaerobic sulfur-reducing natronoarchaea from hypersaline soda lakes.</title>
        <authorList>
            <person name="Sorokin D.Y."/>
            <person name="Kublanov I.V."/>
            <person name="Roman P."/>
            <person name="Sinninghe Damste J.S."/>
            <person name="Golyshin P.N."/>
            <person name="Rojo D."/>
            <person name="Ciordia S."/>
            <person name="Mena Md.C."/>
            <person name="Ferrer M."/>
            <person name="Messina E."/>
            <person name="Smedile F."/>
            <person name="La Spada G."/>
            <person name="La Cono V."/>
            <person name="Yakimov M.M."/>
        </authorList>
    </citation>
    <scope>NUCLEOTIDE SEQUENCE [LARGE SCALE GENOMIC DNA]</scope>
    <source>
        <strain evidence="2">AArc1</strain>
    </source>
</reference>
<proteinExistence type="predicted"/>
<dbReference type="KEGG" id="nan:AArc1_3490"/>
<evidence type="ECO:0000313" key="1">
    <source>
        <dbReference type="EMBL" id="AXR79782.1"/>
    </source>
</evidence>
<organism evidence="1 2">
    <name type="scientific">Natrarchaeobaculum sulfurireducens</name>
    <dbReference type="NCBI Taxonomy" id="2044521"/>
    <lineage>
        <taxon>Archaea</taxon>
        <taxon>Methanobacteriati</taxon>
        <taxon>Methanobacteriota</taxon>
        <taxon>Stenosarchaea group</taxon>
        <taxon>Halobacteria</taxon>
        <taxon>Halobacteriales</taxon>
        <taxon>Natrialbaceae</taxon>
        <taxon>Natrarchaeobaculum</taxon>
    </lineage>
</organism>